<proteinExistence type="predicted"/>
<gene>
    <name evidence="1" type="ORF">DWV00_00100</name>
</gene>
<dbReference type="GO" id="GO:0016787">
    <property type="term" value="F:hydrolase activity"/>
    <property type="evidence" value="ECO:0007669"/>
    <property type="project" value="UniProtKB-KW"/>
</dbReference>
<name>A0A3D8K5W4_9BURK</name>
<comment type="caution">
    <text evidence="1">The sequence shown here is derived from an EMBL/GenBank/DDBJ whole genome shotgun (WGS) entry which is preliminary data.</text>
</comment>
<dbReference type="OrthoDB" id="8716700at2"/>
<dbReference type="RefSeq" id="WP_115531520.1">
    <property type="nucleotide sequence ID" value="NZ_QRGA01000001.1"/>
</dbReference>
<reference evidence="1 2" key="1">
    <citation type="submission" date="2018-08" db="EMBL/GenBank/DDBJ databases">
        <title>Paraburkholderia sp. DHOM06 isolated from forest soil.</title>
        <authorList>
            <person name="Gao Z.-H."/>
            <person name="Qiu L.-H."/>
        </authorList>
    </citation>
    <scope>NUCLEOTIDE SEQUENCE [LARGE SCALE GENOMIC DNA]</scope>
    <source>
        <strain evidence="1 2">DHOM06</strain>
    </source>
</reference>
<dbReference type="InterPro" id="IPR007709">
    <property type="entry name" value="N-FG_amidohydro"/>
</dbReference>
<keyword evidence="2" id="KW-1185">Reference proteome</keyword>
<dbReference type="Gene3D" id="3.40.630.40">
    <property type="entry name" value="Zn-dependent exopeptidases"/>
    <property type="match status" value="1"/>
</dbReference>
<dbReference type="SUPFAM" id="SSF53187">
    <property type="entry name" value="Zn-dependent exopeptidases"/>
    <property type="match status" value="1"/>
</dbReference>
<protein>
    <submittedName>
        <fullName evidence="1">N-formylglutamate amidohydrolase</fullName>
    </submittedName>
</protein>
<evidence type="ECO:0000313" key="1">
    <source>
        <dbReference type="EMBL" id="RDV00255.1"/>
    </source>
</evidence>
<organism evidence="1 2">
    <name type="scientific">Trinickia dinghuensis</name>
    <dbReference type="NCBI Taxonomy" id="2291023"/>
    <lineage>
        <taxon>Bacteria</taxon>
        <taxon>Pseudomonadati</taxon>
        <taxon>Pseudomonadota</taxon>
        <taxon>Betaproteobacteria</taxon>
        <taxon>Burkholderiales</taxon>
        <taxon>Burkholderiaceae</taxon>
        <taxon>Trinickia</taxon>
    </lineage>
</organism>
<dbReference type="Pfam" id="PF05013">
    <property type="entry name" value="FGase"/>
    <property type="match status" value="1"/>
</dbReference>
<evidence type="ECO:0000313" key="2">
    <source>
        <dbReference type="Proteomes" id="UP000256838"/>
    </source>
</evidence>
<keyword evidence="1" id="KW-0378">Hydrolase</keyword>
<dbReference type="EMBL" id="QRGA01000001">
    <property type="protein sequence ID" value="RDV00255.1"/>
    <property type="molecule type" value="Genomic_DNA"/>
</dbReference>
<dbReference type="AlphaFoldDB" id="A0A3D8K5W4"/>
<dbReference type="Proteomes" id="UP000256838">
    <property type="component" value="Unassembled WGS sequence"/>
</dbReference>
<sequence>MIQTTAYGQIFSADSPILVVTPHAGAAIPDDLLRFEAWRDVQGRVADPAGLALQTAAPNCGVSCVSAHFHPCTIDFNVPTSDRPLSRRLNRNGLCRTHTAAGHPLYDPGCEPDDAEVEARVQTYWRPFHEAVSMELSRLRKLHDNVLLLVFHASFWLSPYRDRFDASDCNVGTARGKSCDRRLVSCLTEQFKAEERSWVVNGRIADVFAAEHYGRPERGIHAMEVEVAGRWRAELERRRLQGDAGMGLDASAAALFGALEAALRDLPPTAADAGLATRAHGSAD</sequence>
<accession>A0A3D8K5W4</accession>